<dbReference type="RefSeq" id="WP_380901749.1">
    <property type="nucleotide sequence ID" value="NZ_JBHUEG010000007.1"/>
</dbReference>
<organism evidence="2 3">
    <name type="scientific">Sphingobacterium suaedae</name>
    <dbReference type="NCBI Taxonomy" id="1686402"/>
    <lineage>
        <taxon>Bacteria</taxon>
        <taxon>Pseudomonadati</taxon>
        <taxon>Bacteroidota</taxon>
        <taxon>Sphingobacteriia</taxon>
        <taxon>Sphingobacteriales</taxon>
        <taxon>Sphingobacteriaceae</taxon>
        <taxon>Sphingobacterium</taxon>
    </lineage>
</organism>
<feature type="chain" id="PRO_5045576497" description="DUF4595 domain-containing protein" evidence="1">
    <location>
        <begin position="25"/>
        <end position="263"/>
    </location>
</feature>
<name>A0ABW5KHM4_9SPHI</name>
<keyword evidence="1" id="KW-0732">Signal</keyword>
<gene>
    <name evidence="2" type="ORF">ACFSR5_06075</name>
</gene>
<protein>
    <recommendedName>
        <fullName evidence="4">DUF4595 domain-containing protein</fullName>
    </recommendedName>
</protein>
<comment type="caution">
    <text evidence="2">The sequence shown here is derived from an EMBL/GenBank/DDBJ whole genome shotgun (WGS) entry which is preliminary data.</text>
</comment>
<evidence type="ECO:0000313" key="3">
    <source>
        <dbReference type="Proteomes" id="UP001597545"/>
    </source>
</evidence>
<feature type="signal peptide" evidence="1">
    <location>
        <begin position="1"/>
        <end position="24"/>
    </location>
</feature>
<evidence type="ECO:0008006" key="4">
    <source>
        <dbReference type="Google" id="ProtNLM"/>
    </source>
</evidence>
<dbReference type="EMBL" id="JBHULR010000003">
    <property type="protein sequence ID" value="MFD2547212.1"/>
    <property type="molecule type" value="Genomic_DNA"/>
</dbReference>
<evidence type="ECO:0000256" key="1">
    <source>
        <dbReference type="SAM" id="SignalP"/>
    </source>
</evidence>
<keyword evidence="3" id="KW-1185">Reference proteome</keyword>
<dbReference type="Proteomes" id="UP001597545">
    <property type="component" value="Unassembled WGS sequence"/>
</dbReference>
<proteinExistence type="predicted"/>
<reference evidence="3" key="1">
    <citation type="journal article" date="2019" name="Int. J. Syst. Evol. Microbiol.">
        <title>The Global Catalogue of Microorganisms (GCM) 10K type strain sequencing project: providing services to taxonomists for standard genome sequencing and annotation.</title>
        <authorList>
            <consortium name="The Broad Institute Genomics Platform"/>
            <consortium name="The Broad Institute Genome Sequencing Center for Infectious Disease"/>
            <person name="Wu L."/>
            <person name="Ma J."/>
        </authorList>
    </citation>
    <scope>NUCLEOTIDE SEQUENCE [LARGE SCALE GENOMIC DNA]</scope>
    <source>
        <strain evidence="3">KCTC 42662</strain>
    </source>
</reference>
<sequence length="263" mass="29447">MKRLSTWKKIVVLMALSVPVFSCSSDDDIAPDGSGKQEKRLSKIEIDAQNHSAFTYNDGLLTAMEELTDGHLERSTILYAADKKPTEMVMPDGKIKFVYAGDRLVKEELYETGSTVPGLFNEYIYDGKHVKEVIGYVMDEGEKMALFKRKFSYYANGDLQQVEVLEQGLTEGLELSITITYVYDDKKSPYIPTVGPYIALLTQTFAKHNVIKETTVDASGAINEEIVTTYSYDDQGYPTAAVEKKTEHGGTPQTTNKKFIYLP</sequence>
<evidence type="ECO:0000313" key="2">
    <source>
        <dbReference type="EMBL" id="MFD2547212.1"/>
    </source>
</evidence>
<accession>A0ABW5KHM4</accession>